<evidence type="ECO:0000256" key="6">
    <source>
        <dbReference type="ARBA" id="ARBA00022702"/>
    </source>
</evidence>
<evidence type="ECO:0000256" key="1">
    <source>
        <dbReference type="ARBA" id="ARBA00002179"/>
    </source>
</evidence>
<dbReference type="PROSITE" id="PS00263">
    <property type="entry name" value="NATRIURETIC_PEPTIDE"/>
    <property type="match status" value="1"/>
</dbReference>
<dbReference type="Pfam" id="PF00212">
    <property type="entry name" value="ANP"/>
    <property type="match status" value="1"/>
</dbReference>
<feature type="region of interest" description="Disordered" evidence="11">
    <location>
        <begin position="55"/>
        <end position="89"/>
    </location>
</feature>
<accession>A0A3P9JEM2</accession>
<evidence type="ECO:0000256" key="3">
    <source>
        <dbReference type="ARBA" id="ARBA00009041"/>
    </source>
</evidence>
<protein>
    <submittedName>
        <fullName evidence="13">Natriuretic peptide A-like</fullName>
    </submittedName>
</protein>
<evidence type="ECO:0000313" key="13">
    <source>
        <dbReference type="Ensembl" id="ENSORLP00015030747.1"/>
    </source>
</evidence>
<dbReference type="InterPro" id="IPR002406">
    <property type="entry name" value="C_natriurtcpep"/>
</dbReference>
<keyword evidence="4" id="KW-0964">Secreted</keyword>
<comment type="subcellular location">
    <subcellularLocation>
        <location evidence="2 10">Secreted</location>
    </subcellularLocation>
</comment>
<dbReference type="PRINTS" id="PR00713">
    <property type="entry name" value="CNATPEPTIDE"/>
</dbReference>
<keyword evidence="7 12" id="KW-0732">Signal</keyword>
<dbReference type="InterPro" id="IPR030480">
    <property type="entry name" value="Natr_peptide_CS"/>
</dbReference>
<dbReference type="GO" id="GO:0005576">
    <property type="term" value="C:extracellular region"/>
    <property type="evidence" value="ECO:0007669"/>
    <property type="project" value="UniProtKB-SubCell"/>
</dbReference>
<keyword evidence="9" id="KW-1015">Disulfide bond</keyword>
<evidence type="ECO:0000256" key="8">
    <source>
        <dbReference type="ARBA" id="ARBA00022858"/>
    </source>
</evidence>
<evidence type="ECO:0000256" key="11">
    <source>
        <dbReference type="SAM" id="MobiDB-lite"/>
    </source>
</evidence>
<dbReference type="PANTHER" id="PTHR12167">
    <property type="entry name" value="C-TYPE NATRIURETIC PEPTIDE"/>
    <property type="match status" value="1"/>
</dbReference>
<evidence type="ECO:0000256" key="10">
    <source>
        <dbReference type="RuleBase" id="RU003686"/>
    </source>
</evidence>
<reference evidence="13" key="3">
    <citation type="submission" date="2025-08" db="UniProtKB">
        <authorList>
            <consortium name="Ensembl"/>
        </authorList>
    </citation>
    <scope>IDENTIFICATION</scope>
    <source>
        <strain evidence="13">HSOK</strain>
    </source>
</reference>
<evidence type="ECO:0000256" key="9">
    <source>
        <dbReference type="ARBA" id="ARBA00023157"/>
    </source>
</evidence>
<keyword evidence="8 10" id="KW-0838">Vasoactive</keyword>
<evidence type="ECO:0000313" key="14">
    <source>
        <dbReference type="Proteomes" id="UP000265200"/>
    </source>
</evidence>
<dbReference type="Ensembl" id="ENSORLT00015021185.1">
    <property type="protein sequence ID" value="ENSORLP00015030747.1"/>
    <property type="gene ID" value="ENSORLG00015014611.1"/>
</dbReference>
<comment type="function">
    <text evidence="1">Exhibits natriuretic and vasodepressant activity. Has cGMP-stimulating activity. May help to regulate body fluid homeostasis in a variety of aquatic environments.</text>
</comment>
<reference evidence="13" key="4">
    <citation type="submission" date="2025-09" db="UniProtKB">
        <authorList>
            <consortium name="Ensembl"/>
        </authorList>
    </citation>
    <scope>IDENTIFICATION</scope>
    <source>
        <strain evidence="13">HSOK</strain>
    </source>
</reference>
<proteinExistence type="inferred from homology"/>
<name>A0A3P9JEM2_ORYLA</name>
<evidence type="ECO:0000256" key="4">
    <source>
        <dbReference type="ARBA" id="ARBA00022525"/>
    </source>
</evidence>
<evidence type="ECO:0000256" key="2">
    <source>
        <dbReference type="ARBA" id="ARBA00004613"/>
    </source>
</evidence>
<reference evidence="13 14" key="2">
    <citation type="submission" date="2017-04" db="EMBL/GenBank/DDBJ databases">
        <title>CpG methylation of centromeres and impact of large insertions on vertebrate speciation.</title>
        <authorList>
            <person name="Ichikawa K."/>
            <person name="Yoshimura J."/>
            <person name="Morishita S."/>
        </authorList>
    </citation>
    <scope>NUCLEOTIDE SEQUENCE</scope>
    <source>
        <strain evidence="13 14">HSOK</strain>
    </source>
</reference>
<feature type="chain" id="PRO_5018307375" evidence="12">
    <location>
        <begin position="42"/>
        <end position="134"/>
    </location>
</feature>
<organism evidence="13 14">
    <name type="scientific">Oryzias latipes</name>
    <name type="common">Japanese rice fish</name>
    <name type="synonym">Japanese killifish</name>
    <dbReference type="NCBI Taxonomy" id="8090"/>
    <lineage>
        <taxon>Eukaryota</taxon>
        <taxon>Metazoa</taxon>
        <taxon>Chordata</taxon>
        <taxon>Craniata</taxon>
        <taxon>Vertebrata</taxon>
        <taxon>Euteleostomi</taxon>
        <taxon>Actinopterygii</taxon>
        <taxon>Neopterygii</taxon>
        <taxon>Teleostei</taxon>
        <taxon>Neoteleostei</taxon>
        <taxon>Acanthomorphata</taxon>
        <taxon>Ovalentaria</taxon>
        <taxon>Atherinomorphae</taxon>
        <taxon>Beloniformes</taxon>
        <taxon>Adrianichthyidae</taxon>
        <taxon>Oryziinae</taxon>
        <taxon>Oryzias</taxon>
    </lineage>
</organism>
<keyword evidence="6" id="KW-0372">Hormone</keyword>
<dbReference type="GO" id="GO:0097746">
    <property type="term" value="P:blood vessel diameter maintenance"/>
    <property type="evidence" value="ECO:0007669"/>
    <property type="project" value="UniProtKB-KW"/>
</dbReference>
<comment type="similarity">
    <text evidence="3 10">Belongs to the natriuretic peptide family.</text>
</comment>
<dbReference type="Proteomes" id="UP000265200">
    <property type="component" value="Chromosome 7"/>
</dbReference>
<dbReference type="PANTHER" id="PTHR12167:SF5">
    <property type="entry name" value="C-TYPE NATRIURETIC PEPTIDE 3-LIKE PRECURSOR"/>
    <property type="match status" value="1"/>
</dbReference>
<evidence type="ECO:0000256" key="12">
    <source>
        <dbReference type="SAM" id="SignalP"/>
    </source>
</evidence>
<dbReference type="AlphaFoldDB" id="A0A3P9JEM2"/>
<feature type="compositionally biased region" description="Basic and acidic residues" evidence="11">
    <location>
        <begin position="62"/>
        <end position="76"/>
    </location>
</feature>
<reference key="1">
    <citation type="journal article" date="2007" name="Nature">
        <title>The medaka draft genome and insights into vertebrate genome evolution.</title>
        <authorList>
            <person name="Kasahara M."/>
            <person name="Naruse K."/>
            <person name="Sasaki S."/>
            <person name="Nakatani Y."/>
            <person name="Qu W."/>
            <person name="Ahsan B."/>
            <person name="Yamada T."/>
            <person name="Nagayasu Y."/>
            <person name="Doi K."/>
            <person name="Kasai Y."/>
            <person name="Jindo T."/>
            <person name="Kobayashi D."/>
            <person name="Shimada A."/>
            <person name="Toyoda A."/>
            <person name="Kuroki Y."/>
            <person name="Fujiyama A."/>
            <person name="Sasaki T."/>
            <person name="Shimizu A."/>
            <person name="Asakawa S."/>
            <person name="Shimizu N."/>
            <person name="Hashimoto S."/>
            <person name="Yang J."/>
            <person name="Lee Y."/>
            <person name="Matsushima K."/>
            <person name="Sugano S."/>
            <person name="Sakaizumi M."/>
            <person name="Narita T."/>
            <person name="Ohishi K."/>
            <person name="Haga S."/>
            <person name="Ohta F."/>
            <person name="Nomoto H."/>
            <person name="Nogata K."/>
            <person name="Morishita T."/>
            <person name="Endo T."/>
            <person name="Shin-I T."/>
            <person name="Takeda H."/>
            <person name="Morishita S."/>
            <person name="Kohara Y."/>
        </authorList>
    </citation>
    <scope>NUCLEOTIDE SEQUENCE [LARGE SCALE GENOMIC DNA]</scope>
    <source>
        <strain>Hd-rR</strain>
    </source>
</reference>
<sequence length="134" mass="15035">MRGIKADLQRRGATTDRNQNRTMSLRAFMLCVCLLLQSVGARPASELQNLERLLQDQLSSTEHPEEDRLDRSREDPQLGGSSSREAADESALTRLFADLLRTSKRSWGRYKKGGMRSCFGVRLERIGSFSGLGC</sequence>
<keyword evidence="5" id="KW-0165">Cleavage on pair of basic residues</keyword>
<dbReference type="SMART" id="SM00183">
    <property type="entry name" value="NAT_PEP"/>
    <property type="match status" value="1"/>
</dbReference>
<feature type="signal peptide" evidence="12">
    <location>
        <begin position="1"/>
        <end position="41"/>
    </location>
</feature>
<evidence type="ECO:0000256" key="5">
    <source>
        <dbReference type="ARBA" id="ARBA00022685"/>
    </source>
</evidence>
<evidence type="ECO:0000256" key="7">
    <source>
        <dbReference type="ARBA" id="ARBA00022729"/>
    </source>
</evidence>
<dbReference type="InterPro" id="IPR000663">
    <property type="entry name" value="Natr_peptide"/>
</dbReference>
<dbReference type="GO" id="GO:0005179">
    <property type="term" value="F:hormone activity"/>
    <property type="evidence" value="ECO:0007669"/>
    <property type="project" value="UniProtKB-KW"/>
</dbReference>